<gene>
    <name evidence="1" type="ORF">E0493_22560</name>
</gene>
<evidence type="ECO:0000313" key="1">
    <source>
        <dbReference type="EMBL" id="MXP66124.1"/>
    </source>
</evidence>
<dbReference type="AlphaFoldDB" id="A0A845BJ87"/>
<dbReference type="Proteomes" id="UP000460715">
    <property type="component" value="Unassembled WGS sequence"/>
</dbReference>
<comment type="caution">
    <text evidence="1">The sequence shown here is derived from an EMBL/GenBank/DDBJ whole genome shotgun (WGS) entry which is preliminary data.</text>
</comment>
<organism evidence="1 2">
    <name type="scientific">Teichococcus coralli</name>
    <dbReference type="NCBI Taxonomy" id="2545983"/>
    <lineage>
        <taxon>Bacteria</taxon>
        <taxon>Pseudomonadati</taxon>
        <taxon>Pseudomonadota</taxon>
        <taxon>Alphaproteobacteria</taxon>
        <taxon>Acetobacterales</taxon>
        <taxon>Roseomonadaceae</taxon>
        <taxon>Roseomonas</taxon>
    </lineage>
</organism>
<protein>
    <submittedName>
        <fullName evidence="1">Uncharacterized protein</fullName>
    </submittedName>
</protein>
<keyword evidence="2" id="KW-1185">Reference proteome</keyword>
<evidence type="ECO:0000313" key="2">
    <source>
        <dbReference type="Proteomes" id="UP000460715"/>
    </source>
</evidence>
<proteinExistence type="predicted"/>
<reference evidence="1 2" key="1">
    <citation type="submission" date="2019-03" db="EMBL/GenBank/DDBJ databases">
        <title>Roseomonas sp. a novel Roseomonas species isolated from Sea whip Gorgonian.</title>
        <authorList>
            <person name="Li F."/>
            <person name="Pan X."/>
            <person name="Huang S."/>
            <person name="Li Z."/>
            <person name="Meng B."/>
        </authorList>
    </citation>
    <scope>NUCLEOTIDE SEQUENCE [LARGE SCALE GENOMIC DNA]</scope>
    <source>
        <strain evidence="1 2">M0104</strain>
    </source>
</reference>
<dbReference type="RefSeq" id="WP_160939533.1">
    <property type="nucleotide sequence ID" value="NZ_SNVJ01000046.1"/>
</dbReference>
<dbReference type="EMBL" id="SNVJ01000046">
    <property type="protein sequence ID" value="MXP66124.1"/>
    <property type="molecule type" value="Genomic_DNA"/>
</dbReference>
<accession>A0A845BJ87</accession>
<dbReference type="OrthoDB" id="8443909at2"/>
<name>A0A845BJ87_9PROT</name>
<sequence>MSDVDWVPQFAQDHDAWVRLLFQTPDPADRIVGYSSAPDLLLGEILRYGAYNDSGMVGDLFELYRGMATEGGMPLPLRRAVYQHVKGHQQEASVFSANVYLPFVACEADRGITSTAVIDFVSLAPITNGDPMSRVREVIAWIEHGSPLNVGATFGALLHLGDPRVCRLLWPLKDMLEEDAVREAMLCRAGILGAATTEFLVHWLLGMDGDARDALFGHVASGLFLQRRDMRLPVVSTGERPFPVTSVTPEEQNRMQRFISIEDFTKQIAPALLELERTEPEPKVMPEVLAIWGLGPQPRRRVGT</sequence>